<feature type="compositionally biased region" description="Basic residues" evidence="11">
    <location>
        <begin position="930"/>
        <end position="940"/>
    </location>
</feature>
<evidence type="ECO:0000256" key="10">
    <source>
        <dbReference type="SAM" id="Coils"/>
    </source>
</evidence>
<evidence type="ECO:0000313" key="15">
    <source>
        <dbReference type="Proteomes" id="UP000239649"/>
    </source>
</evidence>
<keyword evidence="12" id="KW-0812">Transmembrane</keyword>
<feature type="compositionally biased region" description="Acidic residues" evidence="11">
    <location>
        <begin position="11"/>
        <end position="43"/>
    </location>
</feature>
<dbReference type="Pfam" id="PF22099">
    <property type="entry name" value="MRS2-like"/>
    <property type="match status" value="1"/>
</dbReference>
<dbReference type="GO" id="GO:0046540">
    <property type="term" value="C:U4/U6 x U5 tri-snRNP complex"/>
    <property type="evidence" value="ECO:0007669"/>
    <property type="project" value="InterPro"/>
</dbReference>
<dbReference type="SMART" id="SM00931">
    <property type="entry name" value="NOSIC"/>
    <property type="match status" value="1"/>
</dbReference>
<dbReference type="Pfam" id="PF01798">
    <property type="entry name" value="Nop"/>
    <property type="match status" value="1"/>
</dbReference>
<keyword evidence="6" id="KW-0694">RNA-binding</keyword>
<dbReference type="FunFam" id="1.10.246.90:FF:000002">
    <property type="entry name" value="U4/U6 small nuclear ribonucleoprotein Prp31"/>
    <property type="match status" value="1"/>
</dbReference>
<dbReference type="Gene3D" id="1.20.58.340">
    <property type="entry name" value="Magnesium transport protein CorA, transmembrane region"/>
    <property type="match status" value="2"/>
</dbReference>
<dbReference type="GO" id="GO:0005687">
    <property type="term" value="C:U4 snRNP"/>
    <property type="evidence" value="ECO:0007669"/>
    <property type="project" value="TreeGrafter"/>
</dbReference>
<evidence type="ECO:0000256" key="3">
    <source>
        <dbReference type="ARBA" id="ARBA00007535"/>
    </source>
</evidence>
<evidence type="ECO:0000256" key="2">
    <source>
        <dbReference type="ARBA" id="ARBA00005572"/>
    </source>
</evidence>
<reference evidence="14 15" key="1">
    <citation type="journal article" date="2018" name="Plant J.">
        <title>Genome sequences of Chlorella sorokiniana UTEX 1602 and Micractinium conductrix SAG 241.80: implications to maltose excretion by a green alga.</title>
        <authorList>
            <person name="Arriola M.B."/>
            <person name="Velmurugan N."/>
            <person name="Zhang Y."/>
            <person name="Plunkett M.H."/>
            <person name="Hondzo H."/>
            <person name="Barney B.M."/>
        </authorList>
    </citation>
    <scope>NUCLEOTIDE SEQUENCE [LARGE SCALE GENOMIC DNA]</scope>
    <source>
        <strain evidence="14 15">SAG 241.80</strain>
    </source>
</reference>
<dbReference type="Pfam" id="PF09785">
    <property type="entry name" value="Prp31_C"/>
    <property type="match status" value="1"/>
</dbReference>
<feature type="region of interest" description="Disordered" evidence="11">
    <location>
        <begin position="334"/>
        <end position="363"/>
    </location>
</feature>
<protein>
    <submittedName>
        <fullName evidence="14">U4 U6 small nuclear ribonucleo Prp31-like</fullName>
    </submittedName>
</protein>
<comment type="caution">
    <text evidence="14">The sequence shown here is derived from an EMBL/GenBank/DDBJ whole genome shotgun (WGS) entry which is preliminary data.</text>
</comment>
<feature type="region of interest" description="Disordered" evidence="11">
    <location>
        <begin position="800"/>
        <end position="1004"/>
    </location>
</feature>
<comment type="similarity">
    <text evidence="2">Belongs to the PRP31 family.</text>
</comment>
<evidence type="ECO:0000259" key="13">
    <source>
        <dbReference type="PROSITE" id="PS51358"/>
    </source>
</evidence>
<dbReference type="AlphaFoldDB" id="A0A2P6VIC6"/>
<dbReference type="InterPro" id="IPR019175">
    <property type="entry name" value="Prp31_C"/>
</dbReference>
<dbReference type="InterPro" id="IPR042239">
    <property type="entry name" value="Nop_C"/>
</dbReference>
<feature type="compositionally biased region" description="Low complexity" evidence="11">
    <location>
        <begin position="1"/>
        <end position="10"/>
    </location>
</feature>
<keyword evidence="15" id="KW-1185">Reference proteome</keyword>
<evidence type="ECO:0000313" key="14">
    <source>
        <dbReference type="EMBL" id="PSC73830.1"/>
    </source>
</evidence>
<dbReference type="Proteomes" id="UP000239649">
    <property type="component" value="Unassembled WGS sequence"/>
</dbReference>
<sequence>MATLAESFLADLEDLSDDDAEEPQQQEAEGEGDEEMLGGDELDNLNYDNLEAVAQLTRSERYQTIMAAVRDAAAAAQKGEAQPSTWAGPSEEDPTYKLLVDCNQLAVDIDNEIVVVYNFLRDRYKPKFPELESLVHNPLDYARVVQMIGNEMDVTLVDLDRLLPPATVMVVTVTATTTSGKPLSEEELKKVVDACEMTLQLEEDKHLILRLVQQQMDRIAPNLSAAVGTEIAAQLMGVAGGLVNLSKMPACNVQVLGAKRRNLAGFSSTTAQPHQGFIFGSDIMQQTPPSLRSKAARLVGAKCTLLARVDAYGQDPSGTAGRSMKDDMLKKIEKWQEPPPAKTTKVLPAPDAGEGKKRRGGKRYRKMKERFGLTDLRKQANRMMFNQAEDEWMDGEDTVGLGMIGKEGSGRLRAVAAQQRQKLSAKAQKKFALKNYGSSGATSGLSSSLAFTPIQGIELANPNQAAQDDRMRDGTESYFSEYSGFRSSRTGANRSADVRPGSALREGLLGGGAAAGAMHNGNGSEVEYGGQAAAELGESTAVPKRPCPDDDDEECADMAERMREPDLWGSLFVGAIPSVRPQHAWVHVDAAGQATMVEHVDKHRIVADLGVRYRDLLALDPTVPIPFPASILIREQALVVNLEVVRMIICSNQCYVLSAPKPSDPRVTTFATVNNPFVRQLCRCLRTGKSTATLHDLSRDSAGFDFNAPYELRALEVALATAVNVLDREVFELEREAYPSVDRLAVDVSKGVLEDVRRVKSTLNKLQARVQRVKRELEEILDDDADMQDMYLARRAMMLGEEPPPDRVEVQQHGMGGRSQSVQSLADSPNGSYQNLGRRADSEADAARGGGTAEGPSRRHDPPSESGASNAAAPQGGLRHRHGASRSHGTTEHLGHHSRSAHDVAGGGGRHGGGHHGSKGWKRAGTLVRTVRRKGKKGRGHSSPPPSPVAEQRGGGGEQSGGQGGDVGEGWAEAAEEAGEDMDRTRSAPSAIAVERGGDDDDEDDEYIEETFIEGPSMPGVDPHEIEDCEDLLETYYLQVDYLLRRLLSMNERIDDTEDLVAIKMDHRRNELVATDLMVSVGTAGFAWVAMIAGLFGMNLVSGLESAQGAFWGVVGASLLGGLAIIAGLIAWIRYRRLMFIPRMAG</sequence>
<evidence type="ECO:0000256" key="11">
    <source>
        <dbReference type="SAM" id="MobiDB-lite"/>
    </source>
</evidence>
<keyword evidence="12" id="KW-1133">Transmembrane helix</keyword>
<dbReference type="Gene3D" id="1.10.246.90">
    <property type="entry name" value="Nop domain"/>
    <property type="match status" value="1"/>
</dbReference>
<dbReference type="InterPro" id="IPR036070">
    <property type="entry name" value="Nop_dom_sf"/>
</dbReference>
<feature type="region of interest" description="Disordered" evidence="11">
    <location>
        <begin position="1"/>
        <end position="43"/>
    </location>
</feature>
<name>A0A2P6VIC6_9CHLO</name>
<dbReference type="EMBL" id="LHPF02000006">
    <property type="protein sequence ID" value="PSC73830.1"/>
    <property type="molecule type" value="Genomic_DNA"/>
</dbReference>
<keyword evidence="5" id="KW-0747">Spliceosome</keyword>
<evidence type="ECO:0000256" key="12">
    <source>
        <dbReference type="SAM" id="Phobius"/>
    </source>
</evidence>
<dbReference type="Gene3D" id="2.40.128.330">
    <property type="match status" value="1"/>
</dbReference>
<keyword evidence="10" id="KW-0175">Coiled coil</keyword>
<dbReference type="InterPro" id="IPR027105">
    <property type="entry name" value="Prp31"/>
</dbReference>
<evidence type="ECO:0000256" key="4">
    <source>
        <dbReference type="ARBA" id="ARBA00022664"/>
    </source>
</evidence>
<feature type="compositionally biased region" description="Polar residues" evidence="11">
    <location>
        <begin position="818"/>
        <end position="835"/>
    </location>
</feature>
<dbReference type="GO" id="GO:0015095">
    <property type="term" value="F:magnesium ion transmembrane transporter activity"/>
    <property type="evidence" value="ECO:0007669"/>
    <property type="project" value="UniProtKB-ARBA"/>
</dbReference>
<evidence type="ECO:0000256" key="5">
    <source>
        <dbReference type="ARBA" id="ARBA00022728"/>
    </source>
</evidence>
<organism evidence="14 15">
    <name type="scientific">Micractinium conductrix</name>
    <dbReference type="NCBI Taxonomy" id="554055"/>
    <lineage>
        <taxon>Eukaryota</taxon>
        <taxon>Viridiplantae</taxon>
        <taxon>Chlorophyta</taxon>
        <taxon>core chlorophytes</taxon>
        <taxon>Trebouxiophyceae</taxon>
        <taxon>Chlorellales</taxon>
        <taxon>Chlorellaceae</taxon>
        <taxon>Chlorella clade</taxon>
        <taxon>Micractinium</taxon>
    </lineage>
</organism>
<dbReference type="SUPFAM" id="SSF89124">
    <property type="entry name" value="Nop domain"/>
    <property type="match status" value="1"/>
</dbReference>
<dbReference type="OrthoDB" id="4771285at2759"/>
<evidence type="ECO:0000256" key="1">
    <source>
        <dbReference type="ARBA" id="ARBA00004123"/>
    </source>
</evidence>
<feature type="transmembrane region" description="Helical" evidence="12">
    <location>
        <begin position="1110"/>
        <end position="1133"/>
    </location>
</feature>
<evidence type="ECO:0000256" key="9">
    <source>
        <dbReference type="ARBA" id="ARBA00023274"/>
    </source>
</evidence>
<comment type="subcellular location">
    <subcellularLocation>
        <location evidence="1">Nucleus</location>
    </subcellularLocation>
</comment>
<evidence type="ECO:0000256" key="7">
    <source>
        <dbReference type="ARBA" id="ARBA00023187"/>
    </source>
</evidence>
<feature type="domain" description="Nop" evidence="13">
    <location>
        <begin position="219"/>
        <end position="337"/>
    </location>
</feature>
<keyword evidence="12" id="KW-0472">Membrane</keyword>
<dbReference type="PANTHER" id="PTHR13904:SF0">
    <property type="entry name" value="U4_U6 SMALL NUCLEAR RIBONUCLEOPROTEIN PRP31"/>
    <property type="match status" value="1"/>
</dbReference>
<keyword evidence="4" id="KW-0507">mRNA processing</keyword>
<dbReference type="CDD" id="cd12823">
    <property type="entry name" value="Mrs2_Mfm1p-like"/>
    <property type="match status" value="1"/>
</dbReference>
<dbReference type="GO" id="GO:0003723">
    <property type="term" value="F:RNA binding"/>
    <property type="evidence" value="ECO:0007669"/>
    <property type="project" value="UniProtKB-KW"/>
</dbReference>
<keyword evidence="8" id="KW-0539">Nucleus</keyword>
<gene>
    <name evidence="14" type="ORF">C2E20_2991</name>
</gene>
<dbReference type="InterPro" id="IPR012976">
    <property type="entry name" value="NOSIC"/>
</dbReference>
<dbReference type="PANTHER" id="PTHR13904">
    <property type="entry name" value="PRE-MRNA SPLICING FACTOR PRP31"/>
    <property type="match status" value="1"/>
</dbReference>
<feature type="transmembrane region" description="Helical" evidence="12">
    <location>
        <begin position="1077"/>
        <end position="1098"/>
    </location>
</feature>
<keyword evidence="7" id="KW-0508">mRNA splicing</keyword>
<dbReference type="PROSITE" id="PS51358">
    <property type="entry name" value="NOP"/>
    <property type="match status" value="1"/>
</dbReference>
<dbReference type="STRING" id="554055.A0A2P6VIC6"/>
<dbReference type="GO" id="GO:0071011">
    <property type="term" value="C:precatalytic spliceosome"/>
    <property type="evidence" value="ECO:0007669"/>
    <property type="project" value="TreeGrafter"/>
</dbReference>
<feature type="compositionally biased region" description="Gly residues" evidence="11">
    <location>
        <begin position="953"/>
        <end position="968"/>
    </location>
</feature>
<proteinExistence type="inferred from homology"/>
<dbReference type="Gene3D" id="1.10.287.4070">
    <property type="match status" value="1"/>
</dbReference>
<accession>A0A2P6VIC6</accession>
<dbReference type="InterPro" id="IPR002687">
    <property type="entry name" value="Nop_dom"/>
</dbReference>
<dbReference type="InterPro" id="IPR039204">
    <property type="entry name" value="MRS2-like"/>
</dbReference>
<comment type="similarity">
    <text evidence="3">Belongs to the CorA metal ion transporter (MIT) (TC 1.A.35.5) family.</text>
</comment>
<dbReference type="FunFam" id="1.10.287.4070:FF:000003">
    <property type="entry name" value="U4/U6 small nuclear ribonucleoprotein PRP31"/>
    <property type="match status" value="1"/>
</dbReference>
<feature type="compositionally biased region" description="Basic residues" evidence="11">
    <location>
        <begin position="912"/>
        <end position="922"/>
    </location>
</feature>
<evidence type="ECO:0000256" key="8">
    <source>
        <dbReference type="ARBA" id="ARBA00023242"/>
    </source>
</evidence>
<keyword evidence="9" id="KW-0687">Ribonucleoprotein</keyword>
<evidence type="ECO:0000256" key="6">
    <source>
        <dbReference type="ARBA" id="ARBA00022884"/>
    </source>
</evidence>
<feature type="coiled-coil region" evidence="10">
    <location>
        <begin position="756"/>
        <end position="783"/>
    </location>
</feature>
<dbReference type="GO" id="GO:0000244">
    <property type="term" value="P:spliceosomal tri-snRNP complex assembly"/>
    <property type="evidence" value="ECO:0007669"/>
    <property type="project" value="InterPro"/>
</dbReference>